<name>Q2SUR2_BURTA</name>
<feature type="compositionally biased region" description="Basic residues" evidence="1">
    <location>
        <begin position="43"/>
        <end position="53"/>
    </location>
</feature>
<organism evidence="2 3">
    <name type="scientific">Burkholderia thailandensis (strain ATCC 700388 / DSM 13276 / CCUG 48851 / CIP 106301 / E264)</name>
    <dbReference type="NCBI Taxonomy" id="271848"/>
    <lineage>
        <taxon>Bacteria</taxon>
        <taxon>Pseudomonadati</taxon>
        <taxon>Pseudomonadota</taxon>
        <taxon>Betaproteobacteria</taxon>
        <taxon>Burkholderiales</taxon>
        <taxon>Burkholderiaceae</taxon>
        <taxon>Burkholderia</taxon>
        <taxon>pseudomallei group</taxon>
    </lineage>
</organism>
<dbReference type="EMBL" id="CP000086">
    <property type="protein sequence ID" value="ABC36463.1"/>
    <property type="molecule type" value="Genomic_DNA"/>
</dbReference>
<protein>
    <submittedName>
        <fullName evidence="2">Uncharacterized protein</fullName>
    </submittedName>
</protein>
<feature type="region of interest" description="Disordered" evidence="1">
    <location>
        <begin position="358"/>
        <end position="379"/>
    </location>
</feature>
<dbReference type="Proteomes" id="UP000001930">
    <property type="component" value="Chromosome I"/>
</dbReference>
<dbReference type="HOGENOM" id="CLU_719012_0_0_4"/>
<feature type="region of interest" description="Disordered" evidence="1">
    <location>
        <begin position="32"/>
        <end position="65"/>
    </location>
</feature>
<reference evidence="2 3" key="1">
    <citation type="journal article" date="2005" name="BMC Genomics">
        <title>Bacterial genome adaptation to niches: divergence of the potential virulence genes in three Burkholderia species of different survival strategies.</title>
        <authorList>
            <person name="Kim H.S."/>
            <person name="Schell M.A."/>
            <person name="Yu Y."/>
            <person name="Ulrich R.L."/>
            <person name="Sarria S.H."/>
            <person name="Nierman W.C."/>
            <person name="DeShazer D."/>
        </authorList>
    </citation>
    <scope>NUCLEOTIDE SEQUENCE [LARGE SCALE GENOMIC DNA]</scope>
    <source>
        <strain evidence="3">ATCC 700388 / DSM 13276 / CCUG 48851 / CIP 106301 / E264</strain>
    </source>
</reference>
<keyword evidence="3" id="KW-1185">Reference proteome</keyword>
<accession>Q2SUR2</accession>
<evidence type="ECO:0000256" key="1">
    <source>
        <dbReference type="SAM" id="MobiDB-lite"/>
    </source>
</evidence>
<sequence>MPPRVRAGRLPTARSHGRKLISVFPIGADNLDGPLERNDTSPPRRHIGQRSRQRPLPTMKKTAPPTWRDKLSAFRYRHLRTPLPKLETSRFGWAKRWFLDWLVPTGASAWAAYHLAGAFVAHYRSVTPTNAGHDVALDVMSELMSLANSRLFAYTGIALVAILVALLFQRYLRRPVRGRWLNRRKRPVIHSLPFTLGFLAGKLLAFAVPALAVAVAAYASEGAMGAIAPIAAPIAILSAAYYFLLYDEVRPPAIVSLSFHRPREAAAHAVETSGAPAVGIGAWRDAHAELQDDVFAIADAAGGMCGQSIFVSHDADDIAIAIALSLDQDHRSDKQQRSLDAQIDRVLRKWRARGYASGSLHDAKATPEQSEQSDPGVPFWLPESERVIRHGSVLLKTRNGRDARIVDDSIGCVQADASLARTRQRRVRTFEFV</sequence>
<evidence type="ECO:0000313" key="3">
    <source>
        <dbReference type="Proteomes" id="UP000001930"/>
    </source>
</evidence>
<gene>
    <name evidence="2" type="ordered locus">BTH_I2825</name>
</gene>
<proteinExistence type="predicted"/>
<dbReference type="KEGG" id="bte:BTH_I2825"/>
<evidence type="ECO:0000313" key="2">
    <source>
        <dbReference type="EMBL" id="ABC36463.1"/>
    </source>
</evidence>
<dbReference type="AlphaFoldDB" id="Q2SUR2"/>